<name>A0A0M3HQA6_ASCLU</name>
<dbReference type="WBParaSite" id="ALUE_0000424401-mRNA-1">
    <property type="protein sequence ID" value="ALUE_0000424401-mRNA-1"/>
    <property type="gene ID" value="ALUE_0000424401"/>
</dbReference>
<accession>A0A0M3HQA6</accession>
<organism evidence="1 2">
    <name type="scientific">Ascaris lumbricoides</name>
    <name type="common">Giant roundworm</name>
    <dbReference type="NCBI Taxonomy" id="6252"/>
    <lineage>
        <taxon>Eukaryota</taxon>
        <taxon>Metazoa</taxon>
        <taxon>Ecdysozoa</taxon>
        <taxon>Nematoda</taxon>
        <taxon>Chromadorea</taxon>
        <taxon>Rhabditida</taxon>
        <taxon>Spirurina</taxon>
        <taxon>Ascaridomorpha</taxon>
        <taxon>Ascaridoidea</taxon>
        <taxon>Ascarididae</taxon>
        <taxon>Ascaris</taxon>
    </lineage>
</organism>
<sequence length="67" mass="7563">MRRRELHHSTRPIPTMPNTEVVTEWRAHTAPHTELIDCLASRPVGDHVPCRSHPAPRAAGQHKRGAM</sequence>
<keyword evidence="1" id="KW-1185">Reference proteome</keyword>
<protein>
    <submittedName>
        <fullName evidence="2">Uncharacterized protein</fullName>
    </submittedName>
</protein>
<dbReference type="Proteomes" id="UP000036681">
    <property type="component" value="Unplaced"/>
</dbReference>
<dbReference type="AlphaFoldDB" id="A0A0M3HQA6"/>
<reference evidence="2" key="1">
    <citation type="submission" date="2017-02" db="UniProtKB">
        <authorList>
            <consortium name="WormBaseParasite"/>
        </authorList>
    </citation>
    <scope>IDENTIFICATION</scope>
</reference>
<evidence type="ECO:0000313" key="2">
    <source>
        <dbReference type="WBParaSite" id="ALUE_0000424401-mRNA-1"/>
    </source>
</evidence>
<proteinExistence type="predicted"/>
<evidence type="ECO:0000313" key="1">
    <source>
        <dbReference type="Proteomes" id="UP000036681"/>
    </source>
</evidence>